<keyword evidence="1" id="KW-0521">NADP</keyword>
<dbReference type="Gene3D" id="3.90.180.10">
    <property type="entry name" value="Medium-chain alcohol dehydrogenases, catalytic domain"/>
    <property type="match status" value="1"/>
</dbReference>
<dbReference type="InterPro" id="IPR013154">
    <property type="entry name" value="ADH-like_N"/>
</dbReference>
<dbReference type="PANTHER" id="PTHR48106">
    <property type="entry name" value="QUINONE OXIDOREDUCTASE PIG3-RELATED"/>
    <property type="match status" value="1"/>
</dbReference>
<keyword evidence="2" id="KW-0560">Oxidoreductase</keyword>
<gene>
    <name evidence="4" type="ORF">HCU74_00565</name>
</gene>
<dbReference type="SMART" id="SM00829">
    <property type="entry name" value="PKS_ER"/>
    <property type="match status" value="1"/>
</dbReference>
<feature type="domain" description="Enoyl reductase (ER)" evidence="3">
    <location>
        <begin position="15"/>
        <end position="351"/>
    </location>
</feature>
<sequence length="374" mass="40556">MRTGKQLFSTLADHKLTVEISETQFEEPTGKQVLVRMEAAPINPSDLGLLALGADLANAEYSAGKFVADMPEPFYRGSKARHGLRLPVGNEGAGTVVAAGEHEMAQALIGQRVACLSGSTYSEYTLIDAMMCLPLGNISAVDGASAFVNPMTALGFVENAKMEGQTAILHTVGASNLGLMLNKICQEDNIPLVNIVRKAEQAELLSGLGSKHTVNSSDKDFSKQLCDAIEATDAYYGFDPIGGGRMIDTCLRAMERVAVKKMTEHSRYGSDQPKKMYHYGVLDMSPTILTPSYGHGWTVSGWLLFPFLRAAGSETVERMRQRVLAGLTTTFASSYKRQVSLEEMLTRDAVLEYSAMKTGEKYLVTPPPLRQALA</sequence>
<evidence type="ECO:0000313" key="5">
    <source>
        <dbReference type="Proteomes" id="UP000765845"/>
    </source>
</evidence>
<dbReference type="Pfam" id="PF08240">
    <property type="entry name" value="ADH_N"/>
    <property type="match status" value="1"/>
</dbReference>
<comment type="caution">
    <text evidence="4">The sequence shown here is derived from an EMBL/GenBank/DDBJ whole genome shotgun (WGS) entry which is preliminary data.</text>
</comment>
<dbReference type="InterPro" id="IPR020843">
    <property type="entry name" value="ER"/>
</dbReference>
<dbReference type="PANTHER" id="PTHR48106:SF18">
    <property type="entry name" value="QUINONE OXIDOREDUCTASE PIG3"/>
    <property type="match status" value="1"/>
</dbReference>
<reference evidence="4 5" key="1">
    <citation type="submission" date="2020-04" db="EMBL/GenBank/DDBJ databases">
        <authorList>
            <person name="Yoon J."/>
        </authorList>
    </citation>
    <scope>NUCLEOTIDE SEQUENCE [LARGE SCALE GENOMIC DNA]</scope>
    <source>
        <strain evidence="4 5">KMU-166</strain>
    </source>
</reference>
<dbReference type="SUPFAM" id="SSF50129">
    <property type="entry name" value="GroES-like"/>
    <property type="match status" value="1"/>
</dbReference>
<evidence type="ECO:0000256" key="1">
    <source>
        <dbReference type="ARBA" id="ARBA00022857"/>
    </source>
</evidence>
<keyword evidence="5" id="KW-1185">Reference proteome</keyword>
<dbReference type="SUPFAM" id="SSF51735">
    <property type="entry name" value="NAD(P)-binding Rossmann-fold domains"/>
    <property type="match status" value="1"/>
</dbReference>
<accession>A0ABX1G9S2</accession>
<dbReference type="Gene3D" id="3.40.50.720">
    <property type="entry name" value="NAD(P)-binding Rossmann-like Domain"/>
    <property type="match status" value="1"/>
</dbReference>
<evidence type="ECO:0000313" key="4">
    <source>
        <dbReference type="EMBL" id="NKI15898.1"/>
    </source>
</evidence>
<dbReference type="EMBL" id="JAAWWK010000001">
    <property type="protein sequence ID" value="NKI15898.1"/>
    <property type="molecule type" value="Genomic_DNA"/>
</dbReference>
<dbReference type="InterPro" id="IPR011032">
    <property type="entry name" value="GroES-like_sf"/>
</dbReference>
<dbReference type="RefSeq" id="WP_168448455.1">
    <property type="nucleotide sequence ID" value="NZ_JAAWWK010000001.1"/>
</dbReference>
<organism evidence="4 5">
    <name type="scientific">Spongiibacter thalassae</name>
    <dbReference type="NCBI Taxonomy" id="2721624"/>
    <lineage>
        <taxon>Bacteria</taxon>
        <taxon>Pseudomonadati</taxon>
        <taxon>Pseudomonadota</taxon>
        <taxon>Gammaproteobacteria</taxon>
        <taxon>Cellvibrionales</taxon>
        <taxon>Spongiibacteraceae</taxon>
        <taxon>Spongiibacter</taxon>
    </lineage>
</organism>
<name>A0ABX1G9S2_9GAMM</name>
<evidence type="ECO:0000256" key="2">
    <source>
        <dbReference type="ARBA" id="ARBA00023002"/>
    </source>
</evidence>
<evidence type="ECO:0000259" key="3">
    <source>
        <dbReference type="SMART" id="SM00829"/>
    </source>
</evidence>
<protein>
    <submittedName>
        <fullName evidence="4">NADH oxidase</fullName>
    </submittedName>
</protein>
<dbReference type="InterPro" id="IPR036291">
    <property type="entry name" value="NAD(P)-bd_dom_sf"/>
</dbReference>
<proteinExistence type="predicted"/>
<dbReference type="Proteomes" id="UP000765845">
    <property type="component" value="Unassembled WGS sequence"/>
</dbReference>